<dbReference type="GO" id="GO:0071897">
    <property type="term" value="P:DNA biosynthetic process"/>
    <property type="evidence" value="ECO:0007669"/>
    <property type="project" value="UniProtKB-KW"/>
</dbReference>
<dbReference type="STRING" id="578942.SAMN05216289_1063"/>
<dbReference type="InterPro" id="IPR024434">
    <property type="entry name" value="TSCPD_dom"/>
</dbReference>
<dbReference type="EMBL" id="FOVF01000006">
    <property type="protein sequence ID" value="SFN16531.1"/>
    <property type="molecule type" value="Genomic_DNA"/>
</dbReference>
<evidence type="ECO:0000313" key="8">
    <source>
        <dbReference type="EMBL" id="SFN16531.1"/>
    </source>
</evidence>
<evidence type="ECO:0000256" key="6">
    <source>
        <dbReference type="SAM" id="MobiDB-lite"/>
    </source>
</evidence>
<reference evidence="8 9" key="1">
    <citation type="submission" date="2016-10" db="EMBL/GenBank/DDBJ databases">
        <authorList>
            <person name="de Groot N.N."/>
        </authorList>
    </citation>
    <scope>NUCLEOTIDE SEQUENCE [LARGE SCALE GENOMIC DNA]</scope>
    <source>
        <strain evidence="8 9">CGMCC 1.7659</strain>
    </source>
</reference>
<organism evidence="8 9">
    <name type="scientific">Dokdonella immobilis</name>
    <dbReference type="NCBI Taxonomy" id="578942"/>
    <lineage>
        <taxon>Bacteria</taxon>
        <taxon>Pseudomonadati</taxon>
        <taxon>Pseudomonadota</taxon>
        <taxon>Gammaproteobacteria</taxon>
        <taxon>Lysobacterales</taxon>
        <taxon>Rhodanobacteraceae</taxon>
        <taxon>Dokdonella</taxon>
    </lineage>
</organism>
<evidence type="ECO:0000259" key="7">
    <source>
        <dbReference type="Pfam" id="PF12637"/>
    </source>
</evidence>
<protein>
    <recommendedName>
        <fullName evidence="2">ribonucleoside-diphosphate reductase</fullName>
        <ecNumber evidence="2">1.17.4.1</ecNumber>
    </recommendedName>
</protein>
<evidence type="ECO:0000313" key="9">
    <source>
        <dbReference type="Proteomes" id="UP000198575"/>
    </source>
</evidence>
<keyword evidence="9" id="KW-1185">Reference proteome</keyword>
<evidence type="ECO:0000256" key="1">
    <source>
        <dbReference type="ARBA" id="ARBA00007405"/>
    </source>
</evidence>
<comment type="similarity">
    <text evidence="1">Belongs to the ribonucleoside diphosphate reductase class-2 family.</text>
</comment>
<feature type="compositionally biased region" description="Low complexity" evidence="6">
    <location>
        <begin position="216"/>
        <end position="230"/>
    </location>
</feature>
<dbReference type="EC" id="1.17.4.1" evidence="2"/>
<evidence type="ECO:0000256" key="4">
    <source>
        <dbReference type="ARBA" id="ARBA00022741"/>
    </source>
</evidence>
<feature type="domain" description="TSCPD" evidence="7">
    <location>
        <begin position="50"/>
        <end position="163"/>
    </location>
</feature>
<evidence type="ECO:0000256" key="3">
    <source>
        <dbReference type="ARBA" id="ARBA00022634"/>
    </source>
</evidence>
<proteinExistence type="inferred from homology"/>
<evidence type="ECO:0000256" key="2">
    <source>
        <dbReference type="ARBA" id="ARBA00012274"/>
    </source>
</evidence>
<dbReference type="OrthoDB" id="8478578at2"/>
<feature type="region of interest" description="Disordered" evidence="6">
    <location>
        <begin position="193"/>
        <end position="240"/>
    </location>
</feature>
<comment type="catalytic activity">
    <reaction evidence="5">
        <text>a 2'-deoxyribonucleoside 5'-diphosphate + [thioredoxin]-disulfide + H2O = a ribonucleoside 5'-diphosphate + [thioredoxin]-dithiol</text>
        <dbReference type="Rhea" id="RHEA:23252"/>
        <dbReference type="Rhea" id="RHEA-COMP:10698"/>
        <dbReference type="Rhea" id="RHEA-COMP:10700"/>
        <dbReference type="ChEBI" id="CHEBI:15377"/>
        <dbReference type="ChEBI" id="CHEBI:29950"/>
        <dbReference type="ChEBI" id="CHEBI:50058"/>
        <dbReference type="ChEBI" id="CHEBI:57930"/>
        <dbReference type="ChEBI" id="CHEBI:73316"/>
        <dbReference type="EC" id="1.17.4.1"/>
    </reaction>
</comment>
<dbReference type="GO" id="GO:0004748">
    <property type="term" value="F:ribonucleoside-diphosphate reductase activity, thioredoxin disulfide as acceptor"/>
    <property type="evidence" value="ECO:0007669"/>
    <property type="project" value="UniProtKB-EC"/>
</dbReference>
<accession>A0A1I4WRT9</accession>
<gene>
    <name evidence="8" type="ORF">SAMN05216289_1063</name>
</gene>
<dbReference type="GO" id="GO:0000166">
    <property type="term" value="F:nucleotide binding"/>
    <property type="evidence" value="ECO:0007669"/>
    <property type="project" value="UniProtKB-KW"/>
</dbReference>
<dbReference type="Pfam" id="PF12637">
    <property type="entry name" value="TSCPD"/>
    <property type="match status" value="1"/>
</dbReference>
<dbReference type="AlphaFoldDB" id="A0A1I4WRT9"/>
<sequence>MAIKIEKKIKGYTVVQPDEKPAPVAAPAPAAEANEPASAEVIHMHEKVERPDQLIGATYKIKSPLVEHALYVTINDIVLNPGTEHELRRPFEIFVNSKSMEHFQWIVALTRIMSAVFRKGGDVTFLVEELKAVFDPRGGYFKAGGVYMPSIVAELGAVIERHMKMIGLLHDPEMDPAQRALIAEKRAAYEAKSKKKSEVTAKPAVSESSSLRRQGPSASASSAPSASPAPGEAEDDTPTFPPGATMCHKCNTNATIIMDGCATCLNCGYSKCG</sequence>
<name>A0A1I4WRT9_9GAMM</name>
<dbReference type="Proteomes" id="UP000198575">
    <property type="component" value="Unassembled WGS sequence"/>
</dbReference>
<evidence type="ECO:0000256" key="5">
    <source>
        <dbReference type="ARBA" id="ARBA00047754"/>
    </source>
</evidence>
<dbReference type="RefSeq" id="WP_092406052.1">
    <property type="nucleotide sequence ID" value="NZ_FOVF01000006.1"/>
</dbReference>
<keyword evidence="4" id="KW-0547">Nucleotide-binding</keyword>
<keyword evidence="3" id="KW-0237">DNA synthesis</keyword>